<dbReference type="SUPFAM" id="SSF117892">
    <property type="entry name" value="Band 7/SPFH domain"/>
    <property type="match status" value="1"/>
</dbReference>
<keyword evidence="4 7" id="KW-1133">Transmembrane helix</keyword>
<dbReference type="PANTHER" id="PTHR43327:SF2">
    <property type="entry name" value="MODULATOR OF FTSH PROTEASE HFLK"/>
    <property type="match status" value="1"/>
</dbReference>
<dbReference type="CDD" id="cd03404">
    <property type="entry name" value="SPFH_HflK"/>
    <property type="match status" value="1"/>
</dbReference>
<evidence type="ECO:0000256" key="4">
    <source>
        <dbReference type="ARBA" id="ARBA00022989"/>
    </source>
</evidence>
<dbReference type="NCBIfam" id="TIGR01933">
    <property type="entry name" value="hflK"/>
    <property type="match status" value="1"/>
</dbReference>
<comment type="similarity">
    <text evidence="2">Belongs to the band 7/mec-2 family. HflK subfamily.</text>
</comment>
<dbReference type="AlphaFoldDB" id="A0A3B1BE60"/>
<dbReference type="InterPro" id="IPR050710">
    <property type="entry name" value="Band7/mec-2_domain"/>
</dbReference>
<name>A0A3B1BE60_9ZZZZ</name>
<proteinExistence type="inferred from homology"/>
<evidence type="ECO:0000256" key="7">
    <source>
        <dbReference type="SAM" id="Phobius"/>
    </source>
</evidence>
<dbReference type="InterPro" id="IPR036013">
    <property type="entry name" value="Band_7/SPFH_dom_sf"/>
</dbReference>
<feature type="domain" description="Band 7" evidence="8">
    <location>
        <begin position="81"/>
        <end position="258"/>
    </location>
</feature>
<keyword evidence="3 7" id="KW-0812">Transmembrane</keyword>
<dbReference type="PANTHER" id="PTHR43327">
    <property type="entry name" value="STOMATIN-LIKE PROTEIN 2, MITOCHONDRIAL"/>
    <property type="match status" value="1"/>
</dbReference>
<keyword evidence="5 7" id="KW-0472">Membrane</keyword>
<dbReference type="Pfam" id="PF01145">
    <property type="entry name" value="Band_7"/>
    <property type="match status" value="1"/>
</dbReference>
<gene>
    <name evidence="9" type="ORF">MNBD_GAMMA20-418</name>
</gene>
<evidence type="ECO:0000256" key="1">
    <source>
        <dbReference type="ARBA" id="ARBA00004370"/>
    </source>
</evidence>
<feature type="transmembrane region" description="Helical" evidence="7">
    <location>
        <begin position="65"/>
        <end position="86"/>
    </location>
</feature>
<evidence type="ECO:0000256" key="6">
    <source>
        <dbReference type="SAM" id="MobiDB-lite"/>
    </source>
</evidence>
<comment type="subcellular location">
    <subcellularLocation>
        <location evidence="1">Membrane</location>
    </subcellularLocation>
</comment>
<evidence type="ECO:0000313" key="9">
    <source>
        <dbReference type="EMBL" id="VAX03297.1"/>
    </source>
</evidence>
<feature type="region of interest" description="Disordered" evidence="6">
    <location>
        <begin position="1"/>
        <end position="30"/>
    </location>
</feature>
<protein>
    <submittedName>
        <fullName evidence="9">HflK protein</fullName>
    </submittedName>
</protein>
<evidence type="ECO:0000256" key="3">
    <source>
        <dbReference type="ARBA" id="ARBA00022692"/>
    </source>
</evidence>
<feature type="compositionally biased region" description="Gly residues" evidence="6">
    <location>
        <begin position="7"/>
        <end position="24"/>
    </location>
</feature>
<dbReference type="InterPro" id="IPR010201">
    <property type="entry name" value="HflK"/>
</dbReference>
<dbReference type="SMART" id="SM00244">
    <property type="entry name" value="PHB"/>
    <property type="match status" value="1"/>
</dbReference>
<feature type="region of interest" description="Disordered" evidence="6">
    <location>
        <begin position="380"/>
        <end position="402"/>
    </location>
</feature>
<organism evidence="9">
    <name type="scientific">hydrothermal vent metagenome</name>
    <dbReference type="NCBI Taxonomy" id="652676"/>
    <lineage>
        <taxon>unclassified sequences</taxon>
        <taxon>metagenomes</taxon>
        <taxon>ecological metagenomes</taxon>
    </lineage>
</organism>
<reference evidence="9" key="1">
    <citation type="submission" date="2018-06" db="EMBL/GenBank/DDBJ databases">
        <authorList>
            <person name="Zhirakovskaya E."/>
        </authorList>
    </citation>
    <scope>NUCLEOTIDE SEQUENCE</scope>
</reference>
<dbReference type="Pfam" id="PF12221">
    <property type="entry name" value="HflK_N"/>
    <property type="match status" value="1"/>
</dbReference>
<dbReference type="InterPro" id="IPR020980">
    <property type="entry name" value="Membrane_HflK_N"/>
</dbReference>
<evidence type="ECO:0000256" key="5">
    <source>
        <dbReference type="ARBA" id="ARBA00023136"/>
    </source>
</evidence>
<evidence type="ECO:0000256" key="2">
    <source>
        <dbReference type="ARBA" id="ARBA00006971"/>
    </source>
</evidence>
<dbReference type="GO" id="GO:0016020">
    <property type="term" value="C:membrane"/>
    <property type="evidence" value="ECO:0007669"/>
    <property type="project" value="UniProtKB-SubCell"/>
</dbReference>
<accession>A0A3B1BE60</accession>
<evidence type="ECO:0000259" key="8">
    <source>
        <dbReference type="SMART" id="SM00244"/>
    </source>
</evidence>
<feature type="compositionally biased region" description="Basic and acidic residues" evidence="6">
    <location>
        <begin position="388"/>
        <end position="402"/>
    </location>
</feature>
<dbReference type="EMBL" id="UOFU01000318">
    <property type="protein sequence ID" value="VAX03297.1"/>
    <property type="molecule type" value="Genomic_DNA"/>
</dbReference>
<dbReference type="Gene3D" id="3.30.479.30">
    <property type="entry name" value="Band 7 domain"/>
    <property type="match status" value="1"/>
</dbReference>
<sequence length="402" mass="43422">MAWNEPGGSGNKDPWGGGNRGGNNQGPPDLDEVVKQLQQKFSAIFGGGKKGGGGSTSGGGNAGSIGLGVIAAVLVVVWVISGIYIVDEGRRGVVLQFGAYAKTTMPGPHWHPTFIQSVEVVNVEESRALTVGFRQTGGSRPTSSTVGRESLMLTQDENIVDVKLAVQYKVKSASDYLFRVRDPEVVLRQATESAIREVIGKSDMDFILKEGRADITAQAMSLIQKTLDHYQAGLIITTVNLQDAQPPEQVQDAFADAVKAQGDSERVKNEAEAYSNDIIPRARGKAARQIAEANAYKERVIAEAMGEASRFDQVLTEYLKAPEVTRKRLYLESMESVLSNSSKVMVDVKSGNNIMYLPLDQMMSGRSAAATDSRRIVETLGASQSSALDRRARDNVRGRGER</sequence>
<dbReference type="InterPro" id="IPR001107">
    <property type="entry name" value="Band_7"/>
</dbReference>